<dbReference type="Proteomes" id="UP000078540">
    <property type="component" value="Unassembled WGS sequence"/>
</dbReference>
<name>A0A195BFJ8_9HYME</name>
<dbReference type="EMBL" id="KQ976502">
    <property type="protein sequence ID" value="KYM82984.1"/>
    <property type="molecule type" value="Genomic_DNA"/>
</dbReference>
<evidence type="ECO:0000313" key="2">
    <source>
        <dbReference type="Proteomes" id="UP000078540"/>
    </source>
</evidence>
<reference evidence="1 2" key="1">
    <citation type="submission" date="2015-09" db="EMBL/GenBank/DDBJ databases">
        <title>Atta colombica WGS genome.</title>
        <authorList>
            <person name="Nygaard S."/>
            <person name="Hu H."/>
            <person name="Boomsma J."/>
            <person name="Zhang G."/>
        </authorList>
    </citation>
    <scope>NUCLEOTIDE SEQUENCE [LARGE SCALE GENOMIC DNA]</scope>
    <source>
        <strain evidence="1">Treedump-2</strain>
        <tissue evidence="1">Whole body</tissue>
    </source>
</reference>
<accession>A0A195BFJ8</accession>
<evidence type="ECO:0000313" key="1">
    <source>
        <dbReference type="EMBL" id="KYM82984.1"/>
    </source>
</evidence>
<sequence length="90" mass="10797">MMWRTRTKSFMTYNADSTWRVLWRISYGYGEYHKTIRRIEQDIQRDSNRTRHLSASTVFGAAQRLYEIGNVLPNKQLEEIARQKICGIRK</sequence>
<organism evidence="1 2">
    <name type="scientific">Atta colombica</name>
    <dbReference type="NCBI Taxonomy" id="520822"/>
    <lineage>
        <taxon>Eukaryota</taxon>
        <taxon>Metazoa</taxon>
        <taxon>Ecdysozoa</taxon>
        <taxon>Arthropoda</taxon>
        <taxon>Hexapoda</taxon>
        <taxon>Insecta</taxon>
        <taxon>Pterygota</taxon>
        <taxon>Neoptera</taxon>
        <taxon>Endopterygota</taxon>
        <taxon>Hymenoptera</taxon>
        <taxon>Apocrita</taxon>
        <taxon>Aculeata</taxon>
        <taxon>Formicoidea</taxon>
        <taxon>Formicidae</taxon>
        <taxon>Myrmicinae</taxon>
        <taxon>Atta</taxon>
    </lineage>
</organism>
<protein>
    <submittedName>
        <fullName evidence="1">Uncharacterized protein</fullName>
    </submittedName>
</protein>
<keyword evidence="2" id="KW-1185">Reference proteome</keyword>
<gene>
    <name evidence="1" type="ORF">ALC53_06551</name>
</gene>
<proteinExistence type="predicted"/>
<dbReference type="AlphaFoldDB" id="A0A195BFJ8"/>